<dbReference type="InterPro" id="IPR020561">
    <property type="entry name" value="PRibGlycinamid_synth_ATP-grasp"/>
</dbReference>
<comment type="caution">
    <text evidence="11">The sequence shown here is derived from an EMBL/GenBank/DDBJ whole genome shotgun (WGS) entry which is preliminary data.</text>
</comment>
<keyword evidence="4" id="KW-0547">Nucleotide-binding</keyword>
<dbReference type="InterPro" id="IPR000115">
    <property type="entry name" value="PRibGlycinamide_synth"/>
</dbReference>
<dbReference type="HAMAP" id="MF_00138">
    <property type="entry name" value="GARS"/>
    <property type="match status" value="1"/>
</dbReference>
<dbReference type="Pfam" id="PF01071">
    <property type="entry name" value="GARS_A"/>
    <property type="match status" value="1"/>
</dbReference>
<comment type="pathway">
    <text evidence="1">Purine metabolism; IMP biosynthesis via de novo pathway; N(1)-(5-phospho-D-ribosyl)glycinamide from 5-phospho-alpha-D-ribose 1-diphosphate: step 2/2.</text>
</comment>
<dbReference type="InterPro" id="IPR016185">
    <property type="entry name" value="PreATP-grasp_dom_sf"/>
</dbReference>
<evidence type="ECO:0000256" key="9">
    <source>
        <dbReference type="ARBA" id="ARBA00042864"/>
    </source>
</evidence>
<dbReference type="GO" id="GO:0046872">
    <property type="term" value="F:metal ion binding"/>
    <property type="evidence" value="ECO:0007669"/>
    <property type="project" value="InterPro"/>
</dbReference>
<evidence type="ECO:0000313" key="11">
    <source>
        <dbReference type="EMBL" id="MPM23399.1"/>
    </source>
</evidence>
<keyword evidence="5" id="KW-0658">Purine biosynthesis</keyword>
<dbReference type="PANTHER" id="PTHR43472:SF1">
    <property type="entry name" value="PHOSPHORIBOSYLAMINE--GLYCINE LIGASE, CHLOROPLASTIC"/>
    <property type="match status" value="1"/>
</dbReference>
<dbReference type="InterPro" id="IPR020562">
    <property type="entry name" value="PRibGlycinamide_synth_N"/>
</dbReference>
<organism evidence="11">
    <name type="scientific">bioreactor metagenome</name>
    <dbReference type="NCBI Taxonomy" id="1076179"/>
    <lineage>
        <taxon>unclassified sequences</taxon>
        <taxon>metagenomes</taxon>
        <taxon>ecological metagenomes</taxon>
    </lineage>
</organism>
<dbReference type="SMART" id="SM01210">
    <property type="entry name" value="GARS_C"/>
    <property type="match status" value="1"/>
</dbReference>
<dbReference type="Gene3D" id="3.30.1490.20">
    <property type="entry name" value="ATP-grasp fold, A domain"/>
    <property type="match status" value="1"/>
</dbReference>
<feature type="domain" description="ATP-grasp" evidence="10">
    <location>
        <begin position="111"/>
        <end position="318"/>
    </location>
</feature>
<evidence type="ECO:0000256" key="5">
    <source>
        <dbReference type="ARBA" id="ARBA00022755"/>
    </source>
</evidence>
<dbReference type="EMBL" id="VSSQ01004022">
    <property type="protein sequence ID" value="MPM23399.1"/>
    <property type="molecule type" value="Genomic_DNA"/>
</dbReference>
<dbReference type="NCBIfam" id="TIGR00877">
    <property type="entry name" value="purD"/>
    <property type="match status" value="1"/>
</dbReference>
<evidence type="ECO:0000256" key="8">
    <source>
        <dbReference type="ARBA" id="ARBA00042242"/>
    </source>
</evidence>
<keyword evidence="6" id="KW-0067">ATP-binding</keyword>
<evidence type="ECO:0000256" key="2">
    <source>
        <dbReference type="ARBA" id="ARBA00013255"/>
    </source>
</evidence>
<dbReference type="GO" id="GO:0009113">
    <property type="term" value="P:purine nucleobase biosynthetic process"/>
    <property type="evidence" value="ECO:0007669"/>
    <property type="project" value="InterPro"/>
</dbReference>
<sequence length="423" mass="46572">MNVLILGSGGREHAFAWRMRSSKYLNNLFIAPGNAGTASLGTNVAISPTDFQALKSFSLENDVDMIVVGPEDPLVQGIYDYFRNDEDVCHVAVIGPSQKGAQLEGSKDFAKEFMSRHNIPTARYKTIRLENIEEGNYFLESLQPPYVLKADGLAAGKGVLIIDDLNEAKRLLWEMLNGMFGSASDKVVIEEFLKGIECSVFVLTDGKSYKILPVAKDYKRIGEGDTGLNTGGMGAVSPVPFADAKFMEKVEQRIVLPTVNGIKAEKIDYKGFIFFGLINIDGEPKVIEYNVRMGDPETEVVLPLVKSDILDLFVSVATETLDTKTVEIDNRYAVTVMMVSGGYPGSYEKGKTISGIEQIKDSIVFHAGTTLKNDEPVTSGGRVLAVTSYGHTMNEALENSYKNIEKISFENSYFRKDIGFDLR</sequence>
<dbReference type="FunFam" id="3.90.600.10:FF:000001">
    <property type="entry name" value="Trifunctional purine biosynthetic protein adenosine-3"/>
    <property type="match status" value="1"/>
</dbReference>
<dbReference type="GO" id="GO:0005524">
    <property type="term" value="F:ATP binding"/>
    <property type="evidence" value="ECO:0007669"/>
    <property type="project" value="UniProtKB-KW"/>
</dbReference>
<proteinExistence type="inferred from homology"/>
<evidence type="ECO:0000256" key="4">
    <source>
        <dbReference type="ARBA" id="ARBA00022741"/>
    </source>
</evidence>
<dbReference type="Gene3D" id="3.40.50.20">
    <property type="match status" value="1"/>
</dbReference>
<dbReference type="InterPro" id="IPR020560">
    <property type="entry name" value="PRibGlycinamide_synth_C-dom"/>
</dbReference>
<dbReference type="GO" id="GO:0006189">
    <property type="term" value="P:'de novo' IMP biosynthetic process"/>
    <property type="evidence" value="ECO:0007669"/>
    <property type="project" value="UniProtKB-UniPathway"/>
</dbReference>
<dbReference type="Pfam" id="PF02843">
    <property type="entry name" value="GARS_C"/>
    <property type="match status" value="1"/>
</dbReference>
<protein>
    <recommendedName>
        <fullName evidence="2">phosphoribosylamine--glycine ligase</fullName>
        <ecNumber evidence="2">6.3.4.13</ecNumber>
    </recommendedName>
    <alternativeName>
        <fullName evidence="8">Glycinamide ribonucleotide synthetase</fullName>
    </alternativeName>
    <alternativeName>
        <fullName evidence="9">Phosphoribosylglycinamide synthetase</fullName>
    </alternativeName>
</protein>
<dbReference type="SUPFAM" id="SSF56059">
    <property type="entry name" value="Glutathione synthetase ATP-binding domain-like"/>
    <property type="match status" value="1"/>
</dbReference>
<name>A0A644Y509_9ZZZZ</name>
<accession>A0A644Y509</accession>
<dbReference type="PROSITE" id="PS50975">
    <property type="entry name" value="ATP_GRASP"/>
    <property type="match status" value="1"/>
</dbReference>
<evidence type="ECO:0000259" key="10">
    <source>
        <dbReference type="PROSITE" id="PS50975"/>
    </source>
</evidence>
<dbReference type="GO" id="GO:0004637">
    <property type="term" value="F:phosphoribosylamine-glycine ligase activity"/>
    <property type="evidence" value="ECO:0007669"/>
    <property type="project" value="UniProtKB-EC"/>
</dbReference>
<dbReference type="InterPro" id="IPR013815">
    <property type="entry name" value="ATP_grasp_subdomain_1"/>
</dbReference>
<evidence type="ECO:0000256" key="7">
    <source>
        <dbReference type="ARBA" id="ARBA00038345"/>
    </source>
</evidence>
<dbReference type="InterPro" id="IPR011054">
    <property type="entry name" value="Rudment_hybrid_motif"/>
</dbReference>
<dbReference type="PANTHER" id="PTHR43472">
    <property type="entry name" value="PHOSPHORIBOSYLAMINE--GLYCINE LIGASE"/>
    <property type="match status" value="1"/>
</dbReference>
<evidence type="ECO:0000256" key="1">
    <source>
        <dbReference type="ARBA" id="ARBA00005174"/>
    </source>
</evidence>
<evidence type="ECO:0000256" key="6">
    <source>
        <dbReference type="ARBA" id="ARBA00022840"/>
    </source>
</evidence>
<dbReference type="UniPathway" id="UPA00074">
    <property type="reaction ID" value="UER00125"/>
</dbReference>
<comment type="similarity">
    <text evidence="7">Belongs to the GARS family.</text>
</comment>
<dbReference type="AlphaFoldDB" id="A0A644Y509"/>
<dbReference type="Gene3D" id="3.30.470.20">
    <property type="entry name" value="ATP-grasp fold, B domain"/>
    <property type="match status" value="1"/>
</dbReference>
<evidence type="ECO:0000256" key="3">
    <source>
        <dbReference type="ARBA" id="ARBA00022598"/>
    </source>
</evidence>
<dbReference type="Gene3D" id="3.90.600.10">
    <property type="entry name" value="Phosphoribosylglycinamide synthetase, C-terminal domain"/>
    <property type="match status" value="1"/>
</dbReference>
<dbReference type="SUPFAM" id="SSF51246">
    <property type="entry name" value="Rudiment single hybrid motif"/>
    <property type="match status" value="1"/>
</dbReference>
<gene>
    <name evidence="11" type="primary">purD_24</name>
    <name evidence="11" type="ORF">SDC9_69871</name>
</gene>
<reference evidence="11" key="1">
    <citation type="submission" date="2019-08" db="EMBL/GenBank/DDBJ databases">
        <authorList>
            <person name="Kucharzyk K."/>
            <person name="Murdoch R.W."/>
            <person name="Higgins S."/>
            <person name="Loffler F."/>
        </authorList>
    </citation>
    <scope>NUCLEOTIDE SEQUENCE</scope>
</reference>
<keyword evidence="3 11" id="KW-0436">Ligase</keyword>
<dbReference type="Pfam" id="PF02844">
    <property type="entry name" value="GARS_N"/>
    <property type="match status" value="1"/>
</dbReference>
<dbReference type="EC" id="6.3.4.13" evidence="2"/>
<dbReference type="InterPro" id="IPR037123">
    <property type="entry name" value="PRibGlycinamide_synth_C_sf"/>
</dbReference>
<dbReference type="SUPFAM" id="SSF52440">
    <property type="entry name" value="PreATP-grasp domain"/>
    <property type="match status" value="1"/>
</dbReference>
<dbReference type="SMART" id="SM01209">
    <property type="entry name" value="GARS_A"/>
    <property type="match status" value="1"/>
</dbReference>
<dbReference type="InterPro" id="IPR011761">
    <property type="entry name" value="ATP-grasp"/>
</dbReference>